<evidence type="ECO:0000313" key="2">
    <source>
        <dbReference type="EMBL" id="KAJ1150908.1"/>
    </source>
</evidence>
<comment type="caution">
    <text evidence="2">The sequence shown here is derived from an EMBL/GenBank/DDBJ whole genome shotgun (WGS) entry which is preliminary data.</text>
</comment>
<keyword evidence="3" id="KW-1185">Reference proteome</keyword>
<feature type="compositionally biased region" description="Basic residues" evidence="1">
    <location>
        <begin position="155"/>
        <end position="165"/>
    </location>
</feature>
<feature type="compositionally biased region" description="Basic and acidic residues" evidence="1">
    <location>
        <begin position="44"/>
        <end position="89"/>
    </location>
</feature>
<evidence type="ECO:0000313" key="3">
    <source>
        <dbReference type="Proteomes" id="UP001066276"/>
    </source>
</evidence>
<gene>
    <name evidence="2" type="ORF">NDU88_003695</name>
</gene>
<name>A0AAV7RG02_PLEWA</name>
<dbReference type="EMBL" id="JANPWB010000009">
    <property type="protein sequence ID" value="KAJ1150908.1"/>
    <property type="molecule type" value="Genomic_DNA"/>
</dbReference>
<evidence type="ECO:0000256" key="1">
    <source>
        <dbReference type="SAM" id="MobiDB-lite"/>
    </source>
</evidence>
<dbReference type="AlphaFoldDB" id="A0AAV7RG02"/>
<accession>A0AAV7RG02</accession>
<proteinExistence type="predicted"/>
<dbReference type="Proteomes" id="UP001066276">
    <property type="component" value="Chromosome 5"/>
</dbReference>
<organism evidence="2 3">
    <name type="scientific">Pleurodeles waltl</name>
    <name type="common">Iberian ribbed newt</name>
    <dbReference type="NCBI Taxonomy" id="8319"/>
    <lineage>
        <taxon>Eukaryota</taxon>
        <taxon>Metazoa</taxon>
        <taxon>Chordata</taxon>
        <taxon>Craniata</taxon>
        <taxon>Vertebrata</taxon>
        <taxon>Euteleostomi</taxon>
        <taxon>Amphibia</taxon>
        <taxon>Batrachia</taxon>
        <taxon>Caudata</taxon>
        <taxon>Salamandroidea</taxon>
        <taxon>Salamandridae</taxon>
        <taxon>Pleurodelinae</taxon>
        <taxon>Pleurodeles</taxon>
    </lineage>
</organism>
<reference evidence="2" key="1">
    <citation type="journal article" date="2022" name="bioRxiv">
        <title>Sequencing and chromosome-scale assembly of the giantPleurodeles waltlgenome.</title>
        <authorList>
            <person name="Brown T."/>
            <person name="Elewa A."/>
            <person name="Iarovenko S."/>
            <person name="Subramanian E."/>
            <person name="Araus A.J."/>
            <person name="Petzold A."/>
            <person name="Susuki M."/>
            <person name="Suzuki K.-i.T."/>
            <person name="Hayashi T."/>
            <person name="Toyoda A."/>
            <person name="Oliveira C."/>
            <person name="Osipova E."/>
            <person name="Leigh N.D."/>
            <person name="Simon A."/>
            <person name="Yun M.H."/>
        </authorList>
    </citation>
    <scope>NUCLEOTIDE SEQUENCE</scope>
    <source>
        <strain evidence="2">20211129_DDA</strain>
        <tissue evidence="2">Liver</tissue>
    </source>
</reference>
<feature type="region of interest" description="Disordered" evidence="1">
    <location>
        <begin position="34"/>
        <end position="165"/>
    </location>
</feature>
<feature type="compositionally biased region" description="Basic and acidic residues" evidence="1">
    <location>
        <begin position="96"/>
        <end position="139"/>
    </location>
</feature>
<protein>
    <submittedName>
        <fullName evidence="2">Uncharacterized protein</fullName>
    </submittedName>
</protein>
<sequence>MADGPSWEKELCNGNPVTRSIQVATVAGLHSAGFAEKFPWGTSTEEHRTEAEYFRGEASKEKGWSEDKEERDDRRETKPREVTRTKEDAGPEEAAPEPREGTRTEEDAGPKEAAQEPREGARTEEDAESEPEKDKEQHRERHTVRAPRYVPRGTWFHKVRAYSSK</sequence>